<protein>
    <recommendedName>
        <fullName evidence="3">Lipoprotein</fullName>
    </recommendedName>
</protein>
<dbReference type="HOGENOM" id="CLU_986182_0_0_6"/>
<dbReference type="STRING" id="914150.TQ33_1776"/>
<name>A0A0F6TS83_9GAMM</name>
<dbReference type="RefSeq" id="WP_046561751.1">
    <property type="nucleotide sequence ID" value="NZ_CP010975.1"/>
</dbReference>
<evidence type="ECO:0008006" key="3">
    <source>
        <dbReference type="Google" id="ProtNLM"/>
    </source>
</evidence>
<sequence>MNFSKTLGALSVSALLVACGGTEDPKAFGERLFEQLKQGQSEAIIKLNANEDDYYWLISEGNKQKATSKKPSPQEVSQRVAKQKRKTSEAVNEIIAYGKMNGGWDNATLAKVEFDELEEGDLKQDITLHIDIDGKQYRVLFDDVASTDRGRVLTDDPRWLGLSYDPKFDELIGEKLNIKPNNVFVSCKTPLHVTSLDILLRGKSNNAEVTEFLNSGKCTANKSASAVTVTIEELGEYTLRAKELYSKGQGEFPFEKIKINFEIDGQKNSGWTYTRWLADQAQ</sequence>
<reference evidence="1 2" key="1">
    <citation type="submission" date="2015-02" db="EMBL/GenBank/DDBJ databases">
        <title>Complete genome sequence of Kangiella geojedonensis strain YCS-5T.</title>
        <authorList>
            <person name="Kim K.M."/>
        </authorList>
    </citation>
    <scope>NUCLEOTIDE SEQUENCE [LARGE SCALE GENOMIC DNA]</scope>
    <source>
        <strain evidence="1 2">YCS-5</strain>
    </source>
</reference>
<organism evidence="1 2">
    <name type="scientific">Kangiella geojedonensis</name>
    <dbReference type="NCBI Taxonomy" id="914150"/>
    <lineage>
        <taxon>Bacteria</taxon>
        <taxon>Pseudomonadati</taxon>
        <taxon>Pseudomonadota</taxon>
        <taxon>Gammaproteobacteria</taxon>
        <taxon>Kangiellales</taxon>
        <taxon>Kangiellaceae</taxon>
        <taxon>Kangiella</taxon>
    </lineage>
</organism>
<keyword evidence="2" id="KW-1185">Reference proteome</keyword>
<dbReference type="OrthoDB" id="6194033at2"/>
<dbReference type="Proteomes" id="UP000034071">
    <property type="component" value="Chromosome"/>
</dbReference>
<dbReference type="AlphaFoldDB" id="A0A0F6TS83"/>
<dbReference type="PROSITE" id="PS51257">
    <property type="entry name" value="PROKAR_LIPOPROTEIN"/>
    <property type="match status" value="1"/>
</dbReference>
<dbReference type="EMBL" id="CP010975">
    <property type="protein sequence ID" value="AKE52717.1"/>
    <property type="molecule type" value="Genomic_DNA"/>
</dbReference>
<gene>
    <name evidence="1" type="ORF">TQ33_1776</name>
</gene>
<evidence type="ECO:0000313" key="2">
    <source>
        <dbReference type="Proteomes" id="UP000034071"/>
    </source>
</evidence>
<dbReference type="KEGG" id="kge:TQ33_1776"/>
<proteinExistence type="predicted"/>
<accession>A0A0F6TS83</accession>
<evidence type="ECO:0000313" key="1">
    <source>
        <dbReference type="EMBL" id="AKE52717.1"/>
    </source>
</evidence>